<dbReference type="InterPro" id="IPR011009">
    <property type="entry name" value="Kinase-like_dom_sf"/>
</dbReference>
<dbReference type="Pfam" id="PF07714">
    <property type="entry name" value="PK_Tyr_Ser-Thr"/>
    <property type="match status" value="1"/>
</dbReference>
<name>A0ABU7DG78_9TELE</name>
<comment type="caution">
    <text evidence="2">The sequence shown here is derived from an EMBL/GenBank/DDBJ whole genome shotgun (WGS) entry which is preliminary data.</text>
</comment>
<reference evidence="2 3" key="1">
    <citation type="submission" date="2021-06" db="EMBL/GenBank/DDBJ databases">
        <authorList>
            <person name="Palmer J.M."/>
        </authorList>
    </citation>
    <scope>NUCLEOTIDE SEQUENCE [LARGE SCALE GENOMIC DNA]</scope>
    <source>
        <strain evidence="2 3">CL_MEX2019</strain>
        <tissue evidence="2">Muscle</tissue>
    </source>
</reference>
<dbReference type="Gene3D" id="3.30.200.20">
    <property type="entry name" value="Phosphorylase Kinase, domain 1"/>
    <property type="match status" value="1"/>
</dbReference>
<dbReference type="InterPro" id="IPR001245">
    <property type="entry name" value="Ser-Thr/Tyr_kinase_cat_dom"/>
</dbReference>
<evidence type="ECO:0000259" key="1">
    <source>
        <dbReference type="PROSITE" id="PS50011"/>
    </source>
</evidence>
<dbReference type="PANTHER" id="PTHR45807:SF5">
    <property type="entry name" value="TYROSINE-PROTEIN KINASE JAK1"/>
    <property type="match status" value="1"/>
</dbReference>
<organism evidence="2 3">
    <name type="scientific">Characodon lateralis</name>
    <dbReference type="NCBI Taxonomy" id="208331"/>
    <lineage>
        <taxon>Eukaryota</taxon>
        <taxon>Metazoa</taxon>
        <taxon>Chordata</taxon>
        <taxon>Craniata</taxon>
        <taxon>Vertebrata</taxon>
        <taxon>Euteleostomi</taxon>
        <taxon>Actinopterygii</taxon>
        <taxon>Neopterygii</taxon>
        <taxon>Teleostei</taxon>
        <taxon>Neoteleostei</taxon>
        <taxon>Acanthomorphata</taxon>
        <taxon>Ovalentaria</taxon>
        <taxon>Atherinomorphae</taxon>
        <taxon>Cyprinodontiformes</taxon>
        <taxon>Goodeidae</taxon>
        <taxon>Characodon</taxon>
    </lineage>
</organism>
<accession>A0ABU7DG78</accession>
<dbReference type="GO" id="GO:0016301">
    <property type="term" value="F:kinase activity"/>
    <property type="evidence" value="ECO:0007669"/>
    <property type="project" value="UniProtKB-KW"/>
</dbReference>
<dbReference type="SUPFAM" id="SSF56112">
    <property type="entry name" value="Protein kinase-like (PK-like)"/>
    <property type="match status" value="1"/>
</dbReference>
<evidence type="ECO:0000313" key="2">
    <source>
        <dbReference type="EMBL" id="MED6273209.1"/>
    </source>
</evidence>
<proteinExistence type="predicted"/>
<evidence type="ECO:0000313" key="3">
    <source>
        <dbReference type="Proteomes" id="UP001352852"/>
    </source>
</evidence>
<keyword evidence="2" id="KW-0418">Kinase</keyword>
<dbReference type="PRINTS" id="PR00109">
    <property type="entry name" value="TYRKINASE"/>
</dbReference>
<dbReference type="InterPro" id="IPR000719">
    <property type="entry name" value="Prot_kinase_dom"/>
</dbReference>
<keyword evidence="3" id="KW-1185">Reference proteome</keyword>
<keyword evidence="2" id="KW-0808">Transferase</keyword>
<dbReference type="PROSITE" id="PS50011">
    <property type="entry name" value="PROTEIN_KINASE_DOM"/>
    <property type="match status" value="1"/>
</dbReference>
<dbReference type="InterPro" id="IPR051286">
    <property type="entry name" value="JAK"/>
</dbReference>
<sequence length="275" mass="32049">MMRQVSHKHIALLYGVCVRHQENIMVEEYVQLGPLDVFIRRQQSPLSTRWKFQVAKQLASALSYLEDKKLVHGFVCAKNILLARDGLDKEEGEPFIKLSDPGIPITVLSREECVHRIPWIAPECVKSMSALSVAADKWGFGTTLWEICYDGEVPLKEKKLTEKERFYEAEFQLATPDYKELAELMTRCMNYDPKKRPFFRAIVRDLDELEEKNPAIKPHPTTVDDPTVFENRFLRKIRDLGEVNERCLLCFVAFVLDKQNNFTIRLTQLYFIFCI</sequence>
<gene>
    <name evidence="2" type="primary">JAK1_1</name>
    <name evidence="2" type="ORF">CHARACLAT_004275</name>
</gene>
<dbReference type="Gene3D" id="1.10.510.10">
    <property type="entry name" value="Transferase(Phosphotransferase) domain 1"/>
    <property type="match status" value="1"/>
</dbReference>
<dbReference type="PANTHER" id="PTHR45807">
    <property type="entry name" value="TYROSINE-PROTEIN KINASE HOPSCOTCH"/>
    <property type="match status" value="1"/>
</dbReference>
<dbReference type="Proteomes" id="UP001352852">
    <property type="component" value="Unassembled WGS sequence"/>
</dbReference>
<feature type="domain" description="Protein kinase" evidence="1">
    <location>
        <begin position="1"/>
        <end position="222"/>
    </location>
</feature>
<protein>
    <submittedName>
        <fullName evidence="2">Tyrosine-protein kinase jak1</fullName>
    </submittedName>
</protein>
<dbReference type="EMBL" id="JAHUTJ010024787">
    <property type="protein sequence ID" value="MED6273209.1"/>
    <property type="molecule type" value="Genomic_DNA"/>
</dbReference>